<sequence length="327" mass="35912">MVFKVIGDIHPDTHYLGYVKYSPSSLGNRRLLGRTYRHNTVVSKSFGILADHTDHYVYSDALGCVITGVPRNRVRRHYSCREALTRILSDPAQTATVPVGRDLVTILQAIASDGTGHLFGVTGSFLVGCFTAASDIDLVCYGEEGYHAARRLFSDESLIVPYQGPRTQQLYRRRAKYLVGSGFTALIRQEQRKLQGITKGSGAHINCEPLRADSDTVSPCLGAMKEIGEIQLVAEVTDHSQGLLTPAVYGISARSVLGSTVDDPERLAPRITHVFSHLGAHTGAFRTGDRLYLSGRLVHFGRERHEGFGVSLTPWSLRGDYLANLID</sequence>
<evidence type="ECO:0008006" key="3">
    <source>
        <dbReference type="Google" id="ProtNLM"/>
    </source>
</evidence>
<organism evidence="1 2">
    <name type="scientific">Thermobifida cellulosilytica TB100</name>
    <dbReference type="NCBI Taxonomy" id="665004"/>
    <lineage>
        <taxon>Bacteria</taxon>
        <taxon>Bacillati</taxon>
        <taxon>Actinomycetota</taxon>
        <taxon>Actinomycetes</taxon>
        <taxon>Streptosporangiales</taxon>
        <taxon>Nocardiopsidaceae</taxon>
        <taxon>Thermobifida</taxon>
    </lineage>
</organism>
<proteinExistence type="predicted"/>
<gene>
    <name evidence="1" type="ORF">AC529_15225</name>
</gene>
<dbReference type="Proteomes" id="UP000074382">
    <property type="component" value="Unassembled WGS sequence"/>
</dbReference>
<accession>A0A147KF38</accession>
<dbReference type="PATRIC" id="fig|665004.4.peg.3896"/>
<keyword evidence="2" id="KW-1185">Reference proteome</keyword>
<dbReference type="STRING" id="665004.AC529_15225"/>
<protein>
    <recommendedName>
        <fullName evidence="3">Polymerase nucleotidyl transferase domain-containing protein</fullName>
    </recommendedName>
</protein>
<dbReference type="EMBL" id="LGEM01000105">
    <property type="protein sequence ID" value="KUP95878.1"/>
    <property type="molecule type" value="Genomic_DNA"/>
</dbReference>
<evidence type="ECO:0000313" key="2">
    <source>
        <dbReference type="Proteomes" id="UP000074382"/>
    </source>
</evidence>
<evidence type="ECO:0000313" key="1">
    <source>
        <dbReference type="EMBL" id="KUP95878.1"/>
    </source>
</evidence>
<dbReference type="AlphaFoldDB" id="A0A147KF38"/>
<name>A0A147KF38_THECS</name>
<reference evidence="2" key="1">
    <citation type="journal article" date="2017" name="Acta Aliment.">
        <title>Plant polysaccharide degrading enzyme system of Thermpbifida cellulosilytica TB100 revealed by de novo genome project data.</title>
        <authorList>
            <person name="Toth A."/>
            <person name="Baka E."/>
            <person name="Luzics S."/>
            <person name="Bata-Vidacs I."/>
            <person name="Nagy I."/>
            <person name="Balint B."/>
            <person name="Herceg R."/>
            <person name="Olasz F."/>
            <person name="Wilk T."/>
            <person name="Nagy T."/>
            <person name="Kriszt B."/>
            <person name="Nagy I."/>
            <person name="Kukolya J."/>
        </authorList>
    </citation>
    <scope>NUCLEOTIDE SEQUENCE [LARGE SCALE GENOMIC DNA]</scope>
    <source>
        <strain evidence="2">TB100</strain>
    </source>
</reference>
<comment type="caution">
    <text evidence="1">The sequence shown here is derived from an EMBL/GenBank/DDBJ whole genome shotgun (WGS) entry which is preliminary data.</text>
</comment>